<feature type="transmembrane region" description="Helical" evidence="6">
    <location>
        <begin position="23"/>
        <end position="42"/>
    </location>
</feature>
<name>A0A382VVN1_9ZZZZ</name>
<reference evidence="7" key="1">
    <citation type="submission" date="2018-05" db="EMBL/GenBank/DDBJ databases">
        <authorList>
            <person name="Lanie J.A."/>
            <person name="Ng W.-L."/>
            <person name="Kazmierczak K.M."/>
            <person name="Andrzejewski T.M."/>
            <person name="Davidsen T.M."/>
            <person name="Wayne K.J."/>
            <person name="Tettelin H."/>
            <person name="Glass J.I."/>
            <person name="Rusch D."/>
            <person name="Podicherti R."/>
            <person name="Tsui H.-C.T."/>
            <person name="Winkler M.E."/>
        </authorList>
    </citation>
    <scope>NUCLEOTIDE SEQUENCE</scope>
</reference>
<keyword evidence="4 6" id="KW-1133">Transmembrane helix</keyword>
<evidence type="ECO:0000313" key="7">
    <source>
        <dbReference type="EMBL" id="SVD50440.1"/>
    </source>
</evidence>
<evidence type="ECO:0000256" key="2">
    <source>
        <dbReference type="ARBA" id="ARBA00022475"/>
    </source>
</evidence>
<dbReference type="AlphaFoldDB" id="A0A382VVN1"/>
<dbReference type="GO" id="GO:0005886">
    <property type="term" value="C:plasma membrane"/>
    <property type="evidence" value="ECO:0007669"/>
    <property type="project" value="UniProtKB-SubCell"/>
</dbReference>
<accession>A0A382VVN1</accession>
<dbReference type="EMBL" id="UINC01154905">
    <property type="protein sequence ID" value="SVD50440.1"/>
    <property type="molecule type" value="Genomic_DNA"/>
</dbReference>
<comment type="subcellular location">
    <subcellularLocation>
        <location evidence="1">Cell membrane</location>
        <topology evidence="1">Multi-pass membrane protein</topology>
    </subcellularLocation>
</comment>
<dbReference type="Pfam" id="PF03739">
    <property type="entry name" value="LptF_LptG"/>
    <property type="match status" value="1"/>
</dbReference>
<gene>
    <name evidence="7" type="ORF">METZ01_LOCUS403294</name>
</gene>
<keyword evidence="5 6" id="KW-0472">Membrane</keyword>
<protein>
    <submittedName>
        <fullName evidence="7">Uncharacterized protein</fullName>
    </submittedName>
</protein>
<evidence type="ECO:0000256" key="5">
    <source>
        <dbReference type="ARBA" id="ARBA00023136"/>
    </source>
</evidence>
<evidence type="ECO:0000256" key="4">
    <source>
        <dbReference type="ARBA" id="ARBA00022989"/>
    </source>
</evidence>
<feature type="transmembrane region" description="Helical" evidence="6">
    <location>
        <begin position="81"/>
        <end position="100"/>
    </location>
</feature>
<keyword evidence="3 6" id="KW-0812">Transmembrane</keyword>
<organism evidence="7">
    <name type="scientific">marine metagenome</name>
    <dbReference type="NCBI Taxonomy" id="408172"/>
    <lineage>
        <taxon>unclassified sequences</taxon>
        <taxon>metagenomes</taxon>
        <taxon>ecological metagenomes</taxon>
    </lineage>
</organism>
<evidence type="ECO:0000256" key="1">
    <source>
        <dbReference type="ARBA" id="ARBA00004651"/>
    </source>
</evidence>
<evidence type="ECO:0000256" key="3">
    <source>
        <dbReference type="ARBA" id="ARBA00022692"/>
    </source>
</evidence>
<keyword evidence="2" id="KW-1003">Cell membrane</keyword>
<dbReference type="InterPro" id="IPR005495">
    <property type="entry name" value="LptG/LptF_permease"/>
</dbReference>
<evidence type="ECO:0000256" key="6">
    <source>
        <dbReference type="SAM" id="Phobius"/>
    </source>
</evidence>
<feature type="transmembrane region" description="Helical" evidence="6">
    <location>
        <begin position="54"/>
        <end position="75"/>
    </location>
</feature>
<proteinExistence type="predicted"/>
<sequence>MWPRDVVEERHRREFAAEAHRRLITPLASLLFVLIGLGALFSGDFNRRGANWRLLSAVMVAVAVQALTFGMTGLIVRSPHVIPLIYLLFAVMVGVAWYIVALDPLQRRMQSSGLDPS</sequence>